<feature type="DNA-binding region" description="H-T-H motif" evidence="4">
    <location>
        <begin position="253"/>
        <end position="272"/>
    </location>
</feature>
<organism evidence="7">
    <name type="scientific">Desulfomonile tiedjei</name>
    <dbReference type="NCBI Taxonomy" id="2358"/>
    <lineage>
        <taxon>Bacteria</taxon>
        <taxon>Pseudomonadati</taxon>
        <taxon>Thermodesulfobacteriota</taxon>
        <taxon>Desulfomonilia</taxon>
        <taxon>Desulfomonilales</taxon>
        <taxon>Desulfomonilaceae</taxon>
        <taxon>Desulfomonile</taxon>
    </lineage>
</organism>
<proteinExistence type="predicted"/>
<reference evidence="7" key="1">
    <citation type="journal article" date="2020" name="mSystems">
        <title>Genome- and Community-Level Interaction Insights into Carbon Utilization and Element Cycling Functions of Hydrothermarchaeota in Hydrothermal Sediment.</title>
        <authorList>
            <person name="Zhou Z."/>
            <person name="Liu Y."/>
            <person name="Xu W."/>
            <person name="Pan J."/>
            <person name="Luo Z.H."/>
            <person name="Li M."/>
        </authorList>
    </citation>
    <scope>NUCLEOTIDE SEQUENCE [LARGE SCALE GENOMIC DNA]</scope>
    <source>
        <strain evidence="7">SpSt-769</strain>
    </source>
</reference>
<name>A0A7C4ESK5_9BACT</name>
<evidence type="ECO:0000313" key="7">
    <source>
        <dbReference type="EMBL" id="HGH60905.1"/>
    </source>
</evidence>
<dbReference type="GO" id="GO:0000976">
    <property type="term" value="F:transcription cis-regulatory region binding"/>
    <property type="evidence" value="ECO:0007669"/>
    <property type="project" value="TreeGrafter"/>
</dbReference>
<dbReference type="SUPFAM" id="SSF46689">
    <property type="entry name" value="Homeodomain-like"/>
    <property type="match status" value="2"/>
</dbReference>
<evidence type="ECO:0000256" key="2">
    <source>
        <dbReference type="ARBA" id="ARBA00023125"/>
    </source>
</evidence>
<evidence type="ECO:0000256" key="5">
    <source>
        <dbReference type="SAM" id="MobiDB-lite"/>
    </source>
</evidence>
<evidence type="ECO:0000256" key="1">
    <source>
        <dbReference type="ARBA" id="ARBA00023015"/>
    </source>
</evidence>
<feature type="domain" description="HTH tetR-type" evidence="6">
    <location>
        <begin position="25"/>
        <end position="85"/>
    </location>
</feature>
<dbReference type="InterPro" id="IPR036271">
    <property type="entry name" value="Tet_transcr_reg_TetR-rel_C_sf"/>
</dbReference>
<feature type="domain" description="HTH tetR-type" evidence="6">
    <location>
        <begin position="230"/>
        <end position="290"/>
    </location>
</feature>
<sequence>MDGTGLSGNTSKRTSSTKRRSPSADRKRQLIIESAERIFAARGFHDTTIADISQDSGVHEASIFQYFKTKENLIVTIPERHLKETLEGITEHLQGMKGAEPKIRKLLWHQLRDLSVNKNYTSILLRELRTLPAFYKSPAYEMIRQYSAFAADAIREGIRDQEIDPGIEVILVLEMIFGAIDSIVLRWLFFGDPYDPNEAADALCALIKAAIWKRDRLVGGEEGDEPSRGELRRRTIIEVASEVFGRKGYGGATISEIAGKAGIAEASIYQYFKSKEQLLLSVLGTWFIELADELGRVFSGSLNPCERLLYLLRRWALDFQIREWETRVLILELYRNPKFYESQEYTNTQRFWELIRATVEAGQESGHFRRDFEIAYYLHLVQGAFEHEALARMMLSKKQPSIARTEQMINLLLRAIKA</sequence>
<dbReference type="SUPFAM" id="SSF48498">
    <property type="entry name" value="Tetracyclin repressor-like, C-terminal domain"/>
    <property type="match status" value="2"/>
</dbReference>
<dbReference type="InterPro" id="IPR013570">
    <property type="entry name" value="Tscrpt_reg_YsiA_C"/>
</dbReference>
<dbReference type="InterPro" id="IPR023772">
    <property type="entry name" value="DNA-bd_HTH_TetR-type_CS"/>
</dbReference>
<feature type="DNA-binding region" description="H-T-H motif" evidence="4">
    <location>
        <begin position="48"/>
        <end position="67"/>
    </location>
</feature>
<dbReference type="Gene3D" id="1.10.10.60">
    <property type="entry name" value="Homeodomain-like"/>
    <property type="match status" value="2"/>
</dbReference>
<keyword evidence="2 4" id="KW-0238">DNA-binding</keyword>
<dbReference type="Pfam" id="PF08359">
    <property type="entry name" value="TetR_C_4"/>
    <property type="match status" value="1"/>
</dbReference>
<dbReference type="GO" id="GO:0003700">
    <property type="term" value="F:DNA-binding transcription factor activity"/>
    <property type="evidence" value="ECO:0007669"/>
    <property type="project" value="TreeGrafter"/>
</dbReference>
<dbReference type="EMBL" id="DTGT01000195">
    <property type="protein sequence ID" value="HGH60905.1"/>
    <property type="molecule type" value="Genomic_DNA"/>
</dbReference>
<evidence type="ECO:0000259" key="6">
    <source>
        <dbReference type="PROSITE" id="PS50977"/>
    </source>
</evidence>
<dbReference type="PRINTS" id="PR00455">
    <property type="entry name" value="HTHTETR"/>
</dbReference>
<feature type="region of interest" description="Disordered" evidence="5">
    <location>
        <begin position="1"/>
        <end position="27"/>
    </location>
</feature>
<gene>
    <name evidence="7" type="ORF">ENV54_06365</name>
</gene>
<dbReference type="PANTHER" id="PTHR30055">
    <property type="entry name" value="HTH-TYPE TRANSCRIPTIONAL REGULATOR RUTR"/>
    <property type="match status" value="1"/>
</dbReference>
<dbReference type="AlphaFoldDB" id="A0A7C4ESK5"/>
<keyword evidence="3" id="KW-0804">Transcription</keyword>
<dbReference type="InterPro" id="IPR009057">
    <property type="entry name" value="Homeodomain-like_sf"/>
</dbReference>
<dbReference type="Gene3D" id="1.10.357.10">
    <property type="entry name" value="Tetracycline Repressor, domain 2"/>
    <property type="match status" value="2"/>
</dbReference>
<comment type="caution">
    <text evidence="7">The sequence shown here is derived from an EMBL/GenBank/DDBJ whole genome shotgun (WGS) entry which is preliminary data.</text>
</comment>
<protein>
    <submittedName>
        <fullName evidence="7">TetR/AcrR family transcriptional regulator</fullName>
    </submittedName>
</protein>
<evidence type="ECO:0000256" key="3">
    <source>
        <dbReference type="ARBA" id="ARBA00023163"/>
    </source>
</evidence>
<dbReference type="InterPro" id="IPR050109">
    <property type="entry name" value="HTH-type_TetR-like_transc_reg"/>
</dbReference>
<evidence type="ECO:0000256" key="4">
    <source>
        <dbReference type="PROSITE-ProRule" id="PRU00335"/>
    </source>
</evidence>
<dbReference type="Pfam" id="PF00440">
    <property type="entry name" value="TetR_N"/>
    <property type="match status" value="2"/>
</dbReference>
<dbReference type="PROSITE" id="PS50977">
    <property type="entry name" value="HTH_TETR_2"/>
    <property type="match status" value="2"/>
</dbReference>
<dbReference type="InterPro" id="IPR001647">
    <property type="entry name" value="HTH_TetR"/>
</dbReference>
<dbReference type="PANTHER" id="PTHR30055:SF234">
    <property type="entry name" value="HTH-TYPE TRANSCRIPTIONAL REGULATOR BETI"/>
    <property type="match status" value="1"/>
</dbReference>
<dbReference type="PROSITE" id="PS01081">
    <property type="entry name" value="HTH_TETR_1"/>
    <property type="match status" value="2"/>
</dbReference>
<accession>A0A7C4ESK5</accession>
<keyword evidence="1" id="KW-0805">Transcription regulation</keyword>